<reference evidence="1 2" key="1">
    <citation type="submission" date="2019-07" db="EMBL/GenBank/DDBJ databases">
        <authorList>
            <person name="Kim J."/>
        </authorList>
    </citation>
    <scope>NUCLEOTIDE SEQUENCE [LARGE SCALE GENOMIC DNA]</scope>
    <source>
        <strain evidence="1 2">MJ1a</strain>
    </source>
</reference>
<accession>A0A563U627</accession>
<dbReference type="Proteomes" id="UP000318010">
    <property type="component" value="Unassembled WGS sequence"/>
</dbReference>
<proteinExistence type="predicted"/>
<sequence length="92" mass="10085">MDATIVDLKDFAVRTPEQAVRVFYRLYSSEAINAALLKVFMRVAGDRVPGDDEMELANLFDHLNALVKAVEDLRSGLSDAPNCVICGAKKGK</sequence>
<dbReference type="RefSeq" id="WP_146269790.1">
    <property type="nucleotide sequence ID" value="NZ_VOEI01000002.1"/>
</dbReference>
<keyword evidence="2" id="KW-1185">Reference proteome</keyword>
<dbReference type="OrthoDB" id="772381at2"/>
<protein>
    <submittedName>
        <fullName evidence="1">Uncharacterized protein</fullName>
    </submittedName>
</protein>
<dbReference type="EMBL" id="VOEI01000002">
    <property type="protein sequence ID" value="TWR26785.1"/>
    <property type="molecule type" value="Genomic_DNA"/>
</dbReference>
<evidence type="ECO:0000313" key="1">
    <source>
        <dbReference type="EMBL" id="TWR26785.1"/>
    </source>
</evidence>
<evidence type="ECO:0000313" key="2">
    <source>
        <dbReference type="Proteomes" id="UP000318010"/>
    </source>
</evidence>
<dbReference type="AlphaFoldDB" id="A0A563U627"/>
<gene>
    <name evidence="1" type="ORF">FPZ42_07035</name>
</gene>
<comment type="caution">
    <text evidence="1">The sequence shown here is derived from an EMBL/GenBank/DDBJ whole genome shotgun (WGS) entry which is preliminary data.</text>
</comment>
<organism evidence="1 2">
    <name type="scientific">Mucilaginibacter achroorhodeus</name>
    <dbReference type="NCBI Taxonomy" id="2599294"/>
    <lineage>
        <taxon>Bacteria</taxon>
        <taxon>Pseudomonadati</taxon>
        <taxon>Bacteroidota</taxon>
        <taxon>Sphingobacteriia</taxon>
        <taxon>Sphingobacteriales</taxon>
        <taxon>Sphingobacteriaceae</taxon>
        <taxon>Mucilaginibacter</taxon>
    </lineage>
</organism>
<name>A0A563U627_9SPHI</name>